<dbReference type="InterPro" id="IPR021333">
    <property type="entry name" value="DUF2946"/>
</dbReference>
<keyword evidence="3" id="KW-1185">Reference proteome</keyword>
<reference evidence="2 3" key="1">
    <citation type="submission" date="2020-03" db="EMBL/GenBank/DDBJ databases">
        <authorList>
            <person name="Wang L."/>
            <person name="He N."/>
            <person name="Li Y."/>
            <person name="Fang Y."/>
            <person name="Zhang F."/>
        </authorList>
    </citation>
    <scope>NUCLEOTIDE SEQUENCE [LARGE SCALE GENOMIC DNA]</scope>
    <source>
        <strain evidence="3">hsmgli-8</strain>
    </source>
</reference>
<dbReference type="Proteomes" id="UP000746535">
    <property type="component" value="Unassembled WGS sequence"/>
</dbReference>
<evidence type="ECO:0000313" key="2">
    <source>
        <dbReference type="EMBL" id="NJP00564.1"/>
    </source>
</evidence>
<dbReference type="Pfam" id="PF11162">
    <property type="entry name" value="DUF2946"/>
    <property type="match status" value="1"/>
</dbReference>
<comment type="caution">
    <text evidence="2">The sequence shown here is derived from an EMBL/GenBank/DDBJ whole genome shotgun (WGS) entry which is preliminary data.</text>
</comment>
<organism evidence="2 3">
    <name type="scientific">Pseudomonas quercus</name>
    <dbReference type="NCBI Taxonomy" id="2722792"/>
    <lineage>
        <taxon>Bacteria</taxon>
        <taxon>Pseudomonadati</taxon>
        <taxon>Pseudomonadota</taxon>
        <taxon>Gammaproteobacteria</taxon>
        <taxon>Pseudomonadales</taxon>
        <taxon>Pseudomonadaceae</taxon>
        <taxon>Pseudomonas</taxon>
    </lineage>
</organism>
<name>A0ABX0YDU8_9PSED</name>
<gene>
    <name evidence="2" type="ORF">HBH25_06785</name>
</gene>
<proteinExistence type="predicted"/>
<evidence type="ECO:0000256" key="1">
    <source>
        <dbReference type="SAM" id="MobiDB-lite"/>
    </source>
</evidence>
<dbReference type="EMBL" id="JAAVJI010000003">
    <property type="protein sequence ID" value="NJP00564.1"/>
    <property type="molecule type" value="Genomic_DNA"/>
</dbReference>
<evidence type="ECO:0000313" key="3">
    <source>
        <dbReference type="Proteomes" id="UP000746535"/>
    </source>
</evidence>
<protein>
    <submittedName>
        <fullName evidence="2">DUF2946 domain-containing protein</fullName>
    </submittedName>
</protein>
<feature type="region of interest" description="Disordered" evidence="1">
    <location>
        <begin position="38"/>
        <end position="64"/>
    </location>
</feature>
<dbReference type="RefSeq" id="WP_168082815.1">
    <property type="nucleotide sequence ID" value="NZ_JAAVJI010000003.1"/>
</dbReference>
<sequence>MTVRPGSRAGAWISLFAVLMMFIGPLIAQAMPMNHSGGQAMPQHAGMAMDMPGEHCQPQPSHGKNNQLHPLWERCGYCSLFFHCPALPQTLQVRADTAPPATARLLVQARQGHGVQPVFPGARTRAPPFPLHA</sequence>
<accession>A0ABX0YDU8</accession>